<evidence type="ECO:0000313" key="10">
    <source>
        <dbReference type="EMBL" id="KAK2991036.1"/>
    </source>
</evidence>
<evidence type="ECO:0000313" key="11">
    <source>
        <dbReference type="Proteomes" id="UP001187471"/>
    </source>
</evidence>
<feature type="coiled-coil region" evidence="8">
    <location>
        <begin position="622"/>
        <end position="663"/>
    </location>
</feature>
<keyword evidence="5" id="KW-0029">Amino-acid transport</keyword>
<feature type="transmembrane region" description="Helical" evidence="9">
    <location>
        <begin position="428"/>
        <end position="451"/>
    </location>
</feature>
<gene>
    <name evidence="10" type="ORF">RJ640_018031</name>
</gene>
<comment type="subcellular location">
    <subcellularLocation>
        <location evidence="1">Membrane</location>
        <topology evidence="1">Multi-pass membrane protein</topology>
    </subcellularLocation>
</comment>
<evidence type="ECO:0000256" key="4">
    <source>
        <dbReference type="ARBA" id="ARBA00022692"/>
    </source>
</evidence>
<dbReference type="InterPro" id="IPR002293">
    <property type="entry name" value="AA/rel_permease1"/>
</dbReference>
<dbReference type="GO" id="GO:0005313">
    <property type="term" value="F:L-glutamate transmembrane transporter activity"/>
    <property type="evidence" value="ECO:0007669"/>
    <property type="project" value="TreeGrafter"/>
</dbReference>
<feature type="transmembrane region" description="Helical" evidence="9">
    <location>
        <begin position="488"/>
        <end position="505"/>
    </location>
</feature>
<feature type="transmembrane region" description="Helical" evidence="9">
    <location>
        <begin position="78"/>
        <end position="100"/>
    </location>
</feature>
<dbReference type="GO" id="GO:0015189">
    <property type="term" value="F:L-lysine transmembrane transporter activity"/>
    <property type="evidence" value="ECO:0007669"/>
    <property type="project" value="TreeGrafter"/>
</dbReference>
<reference evidence="10" key="1">
    <citation type="submission" date="2022-12" db="EMBL/GenBank/DDBJ databases">
        <title>Draft genome assemblies for two species of Escallonia (Escalloniales).</title>
        <authorList>
            <person name="Chanderbali A."/>
            <person name="Dervinis C."/>
            <person name="Anghel I."/>
            <person name="Soltis D."/>
            <person name="Soltis P."/>
            <person name="Zapata F."/>
        </authorList>
    </citation>
    <scope>NUCLEOTIDE SEQUENCE</scope>
    <source>
        <strain evidence="10">UCBG92.1500</strain>
        <tissue evidence="10">Leaf</tissue>
    </source>
</reference>
<dbReference type="Gene3D" id="1.20.1740.10">
    <property type="entry name" value="Amino acid/polyamine transporter I"/>
    <property type="match status" value="1"/>
</dbReference>
<feature type="transmembrane region" description="Helical" evidence="9">
    <location>
        <begin position="403"/>
        <end position="422"/>
    </location>
</feature>
<accession>A0AA88UQW8</accession>
<dbReference type="EMBL" id="JAVXUO010000586">
    <property type="protein sequence ID" value="KAK2991036.1"/>
    <property type="molecule type" value="Genomic_DNA"/>
</dbReference>
<evidence type="ECO:0000256" key="2">
    <source>
        <dbReference type="ARBA" id="ARBA00008572"/>
    </source>
</evidence>
<feature type="transmembrane region" description="Helical" evidence="9">
    <location>
        <begin position="155"/>
        <end position="176"/>
    </location>
</feature>
<feature type="transmembrane region" description="Helical" evidence="9">
    <location>
        <begin position="112"/>
        <end position="134"/>
    </location>
</feature>
<organism evidence="10 11">
    <name type="scientific">Escallonia rubra</name>
    <dbReference type="NCBI Taxonomy" id="112253"/>
    <lineage>
        <taxon>Eukaryota</taxon>
        <taxon>Viridiplantae</taxon>
        <taxon>Streptophyta</taxon>
        <taxon>Embryophyta</taxon>
        <taxon>Tracheophyta</taxon>
        <taxon>Spermatophyta</taxon>
        <taxon>Magnoliopsida</taxon>
        <taxon>eudicotyledons</taxon>
        <taxon>Gunneridae</taxon>
        <taxon>Pentapetalae</taxon>
        <taxon>asterids</taxon>
        <taxon>campanulids</taxon>
        <taxon>Escalloniales</taxon>
        <taxon>Escalloniaceae</taxon>
        <taxon>Escallonia</taxon>
    </lineage>
</organism>
<evidence type="ECO:0000256" key="9">
    <source>
        <dbReference type="SAM" id="Phobius"/>
    </source>
</evidence>
<evidence type="ECO:0000256" key="7">
    <source>
        <dbReference type="ARBA" id="ARBA00023136"/>
    </source>
</evidence>
<evidence type="ECO:0000256" key="3">
    <source>
        <dbReference type="ARBA" id="ARBA00022448"/>
    </source>
</evidence>
<dbReference type="PANTHER" id="PTHR43243:SF30">
    <property type="entry name" value="CATIONIC AMINO ACID TRANSPORTER 1-LIKE"/>
    <property type="match status" value="1"/>
</dbReference>
<sequence length="724" mass="80488">MVGGNGDGDGQSNTIKKRSCGCNKQDFLPEESFQSWASYGKALCDTKTRLKDRLFARSLDHLELHEMRARSQHEMKRSLNWFDLIWFGVGGVMGAGVFVLTGEAARNEAGPAVLLSYLISGISALLSVLCYTEFSVELPVAGGSFAYLRVELGDFMAFMVAGNILFEYIVAGARVARSWTSYFATLFNHQPDEFRVNVGFLAEGYNHLDPIAIVVSIAVWVCASLRIQGSSPFNMVATVVHIVVIVFILVAGLTKADPSNYTTFTPFGIRGVLKAAAMLFFAYVGFAGVVTWGEELKSPRRDIPIGLIGSMLIIITTYCLLAITLCLMQPYNQVDVDAPFTIAFQAVGMNWAKYIVALGALKGMTTVLLANIISQARYFTHIARTHMAPPILAVISETTGTPVNAAVVMTVANSIVAFFTGLDILSNLLSIATLFIFTQVAIALLVRRYYASQETSVTDRNKFIMLLALIIMSSIGLAILWAVGENGLPGYIVMVVVWFLATLGIRLSVKEARKPKLWGVPLMPWLPSASIAINTIGQAYEDMQTQNQHLLQQVAERDDYNIKVFLLLLLLICLALAKQLQQVNTSLGSLRLRIAHNEEQLKVYITEALKSTPEDRRLAVNLETVKWELADAEKELKWLKSAVSSSEKEYEQIQRKMDEIQNELDSERLPIYLNFVGFYDIDWIRCHGDVKYMSRQIDAGHVRVSLTGQIEEWPLHLRAIEILY</sequence>
<feature type="transmembrane region" description="Helical" evidence="9">
    <location>
        <begin position="273"/>
        <end position="293"/>
    </location>
</feature>
<dbReference type="AlphaFoldDB" id="A0AA88UQW8"/>
<keyword evidence="11" id="KW-1185">Reference proteome</keyword>
<evidence type="ECO:0008006" key="12">
    <source>
        <dbReference type="Google" id="ProtNLM"/>
    </source>
</evidence>
<keyword evidence="6 9" id="KW-1133">Transmembrane helix</keyword>
<evidence type="ECO:0000256" key="8">
    <source>
        <dbReference type="SAM" id="Coils"/>
    </source>
</evidence>
<keyword evidence="8" id="KW-0175">Coiled coil</keyword>
<keyword evidence="4 9" id="KW-0812">Transmembrane</keyword>
<evidence type="ECO:0000256" key="6">
    <source>
        <dbReference type="ARBA" id="ARBA00022989"/>
    </source>
</evidence>
<dbReference type="Pfam" id="PF13520">
    <property type="entry name" value="AA_permease_2"/>
    <property type="match status" value="1"/>
</dbReference>
<dbReference type="Proteomes" id="UP001187471">
    <property type="component" value="Unassembled WGS sequence"/>
</dbReference>
<comment type="similarity">
    <text evidence="2">Belongs to the amino acid-polyamine-organocation (APC) superfamily. Cationic amino acid transporter (CAT) (TC 2.A.3.3) family.</text>
</comment>
<dbReference type="GO" id="GO:0005886">
    <property type="term" value="C:plasma membrane"/>
    <property type="evidence" value="ECO:0007669"/>
    <property type="project" value="TreeGrafter"/>
</dbReference>
<feature type="transmembrane region" description="Helical" evidence="9">
    <location>
        <begin position="463"/>
        <end position="482"/>
    </location>
</feature>
<keyword evidence="7 9" id="KW-0472">Membrane</keyword>
<evidence type="ECO:0000256" key="1">
    <source>
        <dbReference type="ARBA" id="ARBA00004141"/>
    </source>
</evidence>
<dbReference type="FunFam" id="1.20.1740.10:FF:000035">
    <property type="entry name" value="Cationic amino acid transporter 5"/>
    <property type="match status" value="1"/>
</dbReference>
<dbReference type="PANTHER" id="PTHR43243">
    <property type="entry name" value="INNER MEMBRANE TRANSPORTER YGJI-RELATED"/>
    <property type="match status" value="1"/>
</dbReference>
<proteinExistence type="inferred from homology"/>
<name>A0AA88UQW8_9ASTE</name>
<feature type="transmembrane region" description="Helical" evidence="9">
    <location>
        <begin position="351"/>
        <end position="374"/>
    </location>
</feature>
<comment type="caution">
    <text evidence="10">The sequence shown here is derived from an EMBL/GenBank/DDBJ whole genome shotgun (WGS) entry which is preliminary data.</text>
</comment>
<feature type="transmembrane region" description="Helical" evidence="9">
    <location>
        <begin position="560"/>
        <end position="577"/>
    </location>
</feature>
<feature type="transmembrane region" description="Helical" evidence="9">
    <location>
        <begin position="234"/>
        <end position="253"/>
    </location>
</feature>
<keyword evidence="3" id="KW-0813">Transport</keyword>
<protein>
    <recommendedName>
        <fullName evidence="12">Cationic amino acid transporter C-terminal domain-containing protein</fullName>
    </recommendedName>
</protein>
<evidence type="ECO:0000256" key="5">
    <source>
        <dbReference type="ARBA" id="ARBA00022970"/>
    </source>
</evidence>
<feature type="transmembrane region" description="Helical" evidence="9">
    <location>
        <begin position="305"/>
        <end position="331"/>
    </location>
</feature>